<proteinExistence type="predicted"/>
<evidence type="ECO:0000313" key="2">
    <source>
        <dbReference type="Proteomes" id="UP000030649"/>
    </source>
</evidence>
<reference evidence="1 2" key="1">
    <citation type="journal article" date="2013" name="PLoS ONE">
        <title>Assembly-driven community genomics of a hypersaline microbial ecosystem.</title>
        <authorList>
            <person name="Podell S."/>
            <person name="Ugalde J.A."/>
            <person name="Narasingarao P."/>
            <person name="Banfield J.F."/>
            <person name="Heidelberg K.B."/>
            <person name="Allen E.E."/>
        </authorList>
    </citation>
    <scope>NUCLEOTIDE SEQUENCE [LARGE SCALE GENOMIC DNA]</scope>
    <source>
        <strain evidence="2">J07HQW1</strain>
    </source>
</reference>
<organism evidence="1 2">
    <name type="scientific">Haloquadratum walsbyi J07HQW1</name>
    <dbReference type="NCBI Taxonomy" id="1238424"/>
    <lineage>
        <taxon>Archaea</taxon>
        <taxon>Methanobacteriati</taxon>
        <taxon>Methanobacteriota</taxon>
        <taxon>Stenosarchaea group</taxon>
        <taxon>Halobacteria</taxon>
        <taxon>Halobacteriales</taxon>
        <taxon>Haloferacaceae</taxon>
        <taxon>Haloquadratum</taxon>
    </lineage>
</organism>
<dbReference type="EMBL" id="KE356560">
    <property type="protein sequence ID" value="ERG92088.1"/>
    <property type="molecule type" value="Genomic_DNA"/>
</dbReference>
<sequence length="194" mass="21620">MCTARPIHHVSDERGPAHCPRCAVIEPAGGFDRDDPVGTNTITRFRCLDCQATFPWRCFPTDPECKHGPFQWAGERFTFYFGQGTRPEATRFASSRESSDKANADTTKTQTAYRADLDIASYDALEEFLTVTSDALITGQEAATIQSKLETKGGDIEWPCEIVLEFRHEEWASYSATHPDEATVLEPHLVSVGE</sequence>
<gene>
    <name evidence="1" type="ORF">J07HQW1_02123</name>
</gene>
<dbReference type="Proteomes" id="UP000030649">
    <property type="component" value="Unassembled WGS sequence"/>
</dbReference>
<name>U1N6L1_9EURY</name>
<evidence type="ECO:0000313" key="1">
    <source>
        <dbReference type="EMBL" id="ERG92088.1"/>
    </source>
</evidence>
<dbReference type="AlphaFoldDB" id="U1N6L1"/>
<dbReference type="HOGENOM" id="CLU_1412333_0_0_2"/>
<accession>U1N6L1</accession>
<dbReference type="STRING" id="1238424.J07HQW1_02123"/>
<protein>
    <submittedName>
        <fullName evidence="1">Uncharacterized protein</fullName>
    </submittedName>
</protein>